<dbReference type="Proteomes" id="UP001152049">
    <property type="component" value="Unassembled WGS sequence"/>
</dbReference>
<keyword evidence="2" id="KW-1185">Reference proteome</keyword>
<accession>A0A9W8S0L2</accession>
<sequence length="173" mass="18764">MITKADPRYLSNDVPGNLCHSFDPYVVTGSSSSVFTFIYPGPLDQTVLEHLPGLDRYMVANNSACAKIFKTMMTNGSRIVVGIPEDAKIINNFTDKTVSDTPSPQPAQGIPSVALQTSTQHRLQRTAHSKRRDYAAVHSSCSSPSSAVPPQFDIDVDHIGHSVNQRATSLGHL</sequence>
<evidence type="ECO:0000313" key="2">
    <source>
        <dbReference type="Proteomes" id="UP001152049"/>
    </source>
</evidence>
<proteinExistence type="predicted"/>
<dbReference type="AlphaFoldDB" id="A0A9W8S0L2"/>
<organism evidence="1 2">
    <name type="scientific">Fusarium torreyae</name>
    <dbReference type="NCBI Taxonomy" id="1237075"/>
    <lineage>
        <taxon>Eukaryota</taxon>
        <taxon>Fungi</taxon>
        <taxon>Dikarya</taxon>
        <taxon>Ascomycota</taxon>
        <taxon>Pezizomycotina</taxon>
        <taxon>Sordariomycetes</taxon>
        <taxon>Hypocreomycetidae</taxon>
        <taxon>Hypocreales</taxon>
        <taxon>Nectriaceae</taxon>
        <taxon>Fusarium</taxon>
    </lineage>
</organism>
<dbReference type="EMBL" id="JAOQAZ010000012">
    <property type="protein sequence ID" value="KAJ4261433.1"/>
    <property type="molecule type" value="Genomic_DNA"/>
</dbReference>
<protein>
    <submittedName>
        <fullName evidence="1">Auxilin-like clathrin-binding protein required for normal clathrin function</fullName>
    </submittedName>
</protein>
<name>A0A9W8S0L2_9HYPO</name>
<gene>
    <name evidence="1" type="primary">SWA2_1</name>
    <name evidence="1" type="ORF">NW762_006858</name>
</gene>
<comment type="caution">
    <text evidence="1">The sequence shown here is derived from an EMBL/GenBank/DDBJ whole genome shotgun (WGS) entry which is preliminary data.</text>
</comment>
<evidence type="ECO:0000313" key="1">
    <source>
        <dbReference type="EMBL" id="KAJ4261433.1"/>
    </source>
</evidence>
<reference evidence="1" key="1">
    <citation type="submission" date="2022-09" db="EMBL/GenBank/DDBJ databases">
        <title>Fusarium specimens isolated from Avocado Roots.</title>
        <authorList>
            <person name="Stajich J."/>
            <person name="Roper C."/>
            <person name="Heimlech-Rivalta G."/>
        </authorList>
    </citation>
    <scope>NUCLEOTIDE SEQUENCE</scope>
    <source>
        <strain evidence="1">CF00136</strain>
    </source>
</reference>